<name>A0A9P5YMI4_9AGAR</name>
<dbReference type="AlphaFoldDB" id="A0A9P5YMI4"/>
<reference evidence="1" key="1">
    <citation type="submission" date="2020-11" db="EMBL/GenBank/DDBJ databases">
        <authorList>
            <consortium name="DOE Joint Genome Institute"/>
            <person name="Ahrendt S."/>
            <person name="Riley R."/>
            <person name="Andreopoulos W."/>
            <person name="Labutti K."/>
            <person name="Pangilinan J."/>
            <person name="Ruiz-Duenas F.J."/>
            <person name="Barrasa J.M."/>
            <person name="Sanchez-Garcia M."/>
            <person name="Camarero S."/>
            <person name="Miyauchi S."/>
            <person name="Serrano A."/>
            <person name="Linde D."/>
            <person name="Babiker R."/>
            <person name="Drula E."/>
            <person name="Ayuso-Fernandez I."/>
            <person name="Pacheco R."/>
            <person name="Padilla G."/>
            <person name="Ferreira P."/>
            <person name="Barriuso J."/>
            <person name="Kellner H."/>
            <person name="Castanera R."/>
            <person name="Alfaro M."/>
            <person name="Ramirez L."/>
            <person name="Pisabarro A.G."/>
            <person name="Kuo A."/>
            <person name="Tritt A."/>
            <person name="Lipzen A."/>
            <person name="He G."/>
            <person name="Yan M."/>
            <person name="Ng V."/>
            <person name="Cullen D."/>
            <person name="Martin F."/>
            <person name="Rosso M.-N."/>
            <person name="Henrissat B."/>
            <person name="Hibbett D."/>
            <person name="Martinez A.T."/>
            <person name="Grigoriev I.V."/>
        </authorList>
    </citation>
    <scope>NUCLEOTIDE SEQUENCE</scope>
    <source>
        <strain evidence="1">CIRM-BRFM 674</strain>
    </source>
</reference>
<accession>A0A9P5YMI4</accession>
<organism evidence="1 2">
    <name type="scientific">Pholiota conissans</name>
    <dbReference type="NCBI Taxonomy" id="109636"/>
    <lineage>
        <taxon>Eukaryota</taxon>
        <taxon>Fungi</taxon>
        <taxon>Dikarya</taxon>
        <taxon>Basidiomycota</taxon>
        <taxon>Agaricomycotina</taxon>
        <taxon>Agaricomycetes</taxon>
        <taxon>Agaricomycetidae</taxon>
        <taxon>Agaricales</taxon>
        <taxon>Agaricineae</taxon>
        <taxon>Strophariaceae</taxon>
        <taxon>Pholiota</taxon>
    </lineage>
</organism>
<proteinExistence type="predicted"/>
<dbReference type="EMBL" id="MU155718">
    <property type="protein sequence ID" value="KAF9471284.1"/>
    <property type="molecule type" value="Genomic_DNA"/>
</dbReference>
<gene>
    <name evidence="1" type="ORF">BDN70DRAFT_901466</name>
</gene>
<protein>
    <submittedName>
        <fullName evidence="1">Uncharacterized protein</fullName>
    </submittedName>
</protein>
<sequence>MQSTPPLSDSPNIGINPIASQKALSAQALPLLASLRSVIVPLVQNVLPDICTVGIEEYPLGLEAQALLDALQNYISCIIRERIVRMQNIHSYRGLTPSHYQIRKHSKCNPRL</sequence>
<comment type="caution">
    <text evidence="1">The sequence shown here is derived from an EMBL/GenBank/DDBJ whole genome shotgun (WGS) entry which is preliminary data.</text>
</comment>
<evidence type="ECO:0000313" key="1">
    <source>
        <dbReference type="EMBL" id="KAF9471284.1"/>
    </source>
</evidence>
<evidence type="ECO:0000313" key="2">
    <source>
        <dbReference type="Proteomes" id="UP000807469"/>
    </source>
</evidence>
<keyword evidence="2" id="KW-1185">Reference proteome</keyword>
<dbReference type="Proteomes" id="UP000807469">
    <property type="component" value="Unassembled WGS sequence"/>
</dbReference>